<gene>
    <name evidence="6" type="ORF">CTheo_3704</name>
</gene>
<dbReference type="EMBL" id="SSOP01000052">
    <property type="protein sequence ID" value="KAB5592844.1"/>
    <property type="molecule type" value="Genomic_DNA"/>
</dbReference>
<sequence>MMRLCVKFVFCPSVILFAKVLFVVVRVCAIVGFLYAWPDNRRVITDLQSIVMRDRETGRSRGFGFVTYSSQAEADGAIANMNEQELDGRRLKVNSANQRPSGGSGGGGGYNAGGGFGGGNAYGGYQGGGGYGGYQGGYPQQGMSPAALRLELTACRATSRGTQTTKPSVTYVSCTSYLPDLINLQSDQVFSQYGNVLDSIVMRDRETGRSRGFGFVTYGTEGEAQNAIGTYVSSSCAVSAERSRVSFRSASGMELDGRVIKVNLANARGSGGGPGGPGAMFQPQPFPAAPMGGFNAFPGGYGGAPPAAPYGAFGGYQPPSANPGGFANFNPQAPGYGAPPTQFPPSQGANPYGGY</sequence>
<feature type="region of interest" description="Disordered" evidence="3">
    <location>
        <begin position="323"/>
        <end position="355"/>
    </location>
</feature>
<organism evidence="6 7">
    <name type="scientific">Ceratobasidium theobromae</name>
    <dbReference type="NCBI Taxonomy" id="1582974"/>
    <lineage>
        <taxon>Eukaryota</taxon>
        <taxon>Fungi</taxon>
        <taxon>Dikarya</taxon>
        <taxon>Basidiomycota</taxon>
        <taxon>Agaricomycotina</taxon>
        <taxon>Agaricomycetes</taxon>
        <taxon>Cantharellales</taxon>
        <taxon>Ceratobasidiaceae</taxon>
        <taxon>Ceratobasidium</taxon>
    </lineage>
</organism>
<keyword evidence="4" id="KW-0812">Transmembrane</keyword>
<evidence type="ECO:0000256" key="4">
    <source>
        <dbReference type="SAM" id="Phobius"/>
    </source>
</evidence>
<name>A0A5N5QME1_9AGAM</name>
<dbReference type="InterPro" id="IPR052462">
    <property type="entry name" value="SLIRP/GR-RBP-like"/>
</dbReference>
<dbReference type="Pfam" id="PF00076">
    <property type="entry name" value="RRM_1"/>
    <property type="match status" value="2"/>
</dbReference>
<feature type="transmembrane region" description="Helical" evidence="4">
    <location>
        <begin position="12"/>
        <end position="37"/>
    </location>
</feature>
<keyword evidence="4" id="KW-0472">Membrane</keyword>
<dbReference type="OrthoDB" id="439808at2759"/>
<reference evidence="6 7" key="1">
    <citation type="journal article" date="2019" name="Fungal Biol. Biotechnol.">
        <title>Draft genome sequence of fastidious pathogen Ceratobasidium theobromae, which causes vascular-streak dieback in Theobroma cacao.</title>
        <authorList>
            <person name="Ali S.S."/>
            <person name="Asman A."/>
            <person name="Shao J."/>
            <person name="Firmansyah A.P."/>
            <person name="Susilo A.W."/>
            <person name="Rosmana A."/>
            <person name="McMahon P."/>
            <person name="Junaid M."/>
            <person name="Guest D."/>
            <person name="Kheng T.Y."/>
            <person name="Meinhardt L.W."/>
            <person name="Bailey B.A."/>
        </authorList>
    </citation>
    <scope>NUCLEOTIDE SEQUENCE [LARGE SCALE GENOMIC DNA]</scope>
    <source>
        <strain evidence="6 7">CT2</strain>
    </source>
</reference>
<evidence type="ECO:0000256" key="3">
    <source>
        <dbReference type="SAM" id="MobiDB-lite"/>
    </source>
</evidence>
<dbReference type="InterPro" id="IPR012677">
    <property type="entry name" value="Nucleotide-bd_a/b_plait_sf"/>
</dbReference>
<keyword evidence="7" id="KW-1185">Reference proteome</keyword>
<dbReference type="Gene3D" id="3.30.70.330">
    <property type="match status" value="2"/>
</dbReference>
<evidence type="ECO:0000256" key="1">
    <source>
        <dbReference type="ARBA" id="ARBA00022884"/>
    </source>
</evidence>
<dbReference type="AlphaFoldDB" id="A0A5N5QME1"/>
<feature type="domain" description="RRM" evidence="5">
    <location>
        <begin position="51"/>
        <end position="98"/>
    </location>
</feature>
<evidence type="ECO:0000259" key="5">
    <source>
        <dbReference type="PROSITE" id="PS50102"/>
    </source>
</evidence>
<dbReference type="InterPro" id="IPR035979">
    <property type="entry name" value="RBD_domain_sf"/>
</dbReference>
<accession>A0A5N5QME1</accession>
<evidence type="ECO:0000256" key="2">
    <source>
        <dbReference type="PROSITE-ProRule" id="PRU00176"/>
    </source>
</evidence>
<evidence type="ECO:0000313" key="6">
    <source>
        <dbReference type="EMBL" id="KAB5592844.1"/>
    </source>
</evidence>
<dbReference type="PROSITE" id="PS50102">
    <property type="entry name" value="RRM"/>
    <property type="match status" value="2"/>
</dbReference>
<dbReference type="Proteomes" id="UP000383932">
    <property type="component" value="Unassembled WGS sequence"/>
</dbReference>
<dbReference type="InterPro" id="IPR000504">
    <property type="entry name" value="RRM_dom"/>
</dbReference>
<dbReference type="SMART" id="SM00360">
    <property type="entry name" value="RRM"/>
    <property type="match status" value="2"/>
</dbReference>
<keyword evidence="4" id="KW-1133">Transmembrane helix</keyword>
<evidence type="ECO:0000313" key="7">
    <source>
        <dbReference type="Proteomes" id="UP000383932"/>
    </source>
</evidence>
<comment type="caution">
    <text evidence="6">The sequence shown here is derived from an EMBL/GenBank/DDBJ whole genome shotgun (WGS) entry which is preliminary data.</text>
</comment>
<keyword evidence="1 2" id="KW-0694">RNA-binding</keyword>
<dbReference type="PANTHER" id="PTHR48027">
    <property type="entry name" value="HETEROGENEOUS NUCLEAR RIBONUCLEOPROTEIN 87F-RELATED"/>
    <property type="match status" value="1"/>
</dbReference>
<dbReference type="SUPFAM" id="SSF54928">
    <property type="entry name" value="RNA-binding domain, RBD"/>
    <property type="match status" value="2"/>
</dbReference>
<proteinExistence type="predicted"/>
<protein>
    <submittedName>
        <fullName evidence="6">Glycine-rich RNA-binding protein 2</fullName>
    </submittedName>
</protein>
<dbReference type="GO" id="GO:0003723">
    <property type="term" value="F:RNA binding"/>
    <property type="evidence" value="ECO:0007669"/>
    <property type="project" value="UniProtKB-UniRule"/>
</dbReference>
<feature type="domain" description="RRM" evidence="5">
    <location>
        <begin position="168"/>
        <end position="267"/>
    </location>
</feature>